<dbReference type="Pfam" id="PF00069">
    <property type="entry name" value="Pkinase"/>
    <property type="match status" value="1"/>
</dbReference>
<evidence type="ECO:0000256" key="1">
    <source>
        <dbReference type="ARBA" id="ARBA00022679"/>
    </source>
</evidence>
<dbReference type="SUPFAM" id="SSF56112">
    <property type="entry name" value="Protein kinase-like (PK-like)"/>
    <property type="match status" value="1"/>
</dbReference>
<dbReference type="InterPro" id="IPR017441">
    <property type="entry name" value="Protein_kinase_ATP_BS"/>
</dbReference>
<dbReference type="GO" id="GO:0016301">
    <property type="term" value="F:kinase activity"/>
    <property type="evidence" value="ECO:0007669"/>
    <property type="project" value="UniProtKB-KW"/>
</dbReference>
<sequence>MSETPFRRIRDLFDQLAELPAAERAGYLAAQADLGEGTRRQIEDLLLADAQLGSATARAAVRPAPSSEAWTGRRIGAFRISRELGRGGMGSVFLAERVDGGVTQQVAIKIVRPEMLDAATLARFRLERQLLALLQHPNIPTMLDLGELDDGSPYAVMEYVDGIPIDRYVREQQLDLKARLRLFLLVCAAVAYAHRNLIVHRDLKPSNVLVDAAGQPQLLDFGIAKPLLAQVGAVDVEETGAAQRFLSLSHAAPEQFSGGPITTACDVYSLGVLLYELLAGTTPFRREALTPAQLEQQTLHVDPAPPSRAAAAADGSGLRIGQDLDLITLRCLRKQPVDRYVSVDQLAEDLQRYLAGHPVLARRGNLAYRLGRFVTRHRTGVTAAAAVLALLLSGALLLWRQQQATARQQLRADEMSGLLMDTLLSVDPDSAGGRDLSAREVFERVAAQAKASPDLSAESRARILGTVAQIDLGLGYPTLAENAVAGLSPQGLEPLQRNELLLLKARTLLAMSRNEESRRLIDQGLAESAGDARRSAVWKLLDASHDYHIGHVPQALQKIDAITPDLLEPAQEDQRRLLRADALRVSYRPEEGIKEIEAVVAAQRARLGADSPAVFQSLQKLAIREADAGDLERGETLFKDVLALAEKSFSRTSARYAEALSVGVSIETRRRNFAKATEYLQQIIPILIDQVGEVHPRVAYQYLNLASIYEESGQLPKAGEYYAKGAAVAERVWLGDDTNLLLFRVAAASHFALVDDCARALEQTTRGVQANLTYPELLQSDGAPLMEVLHAYCGYRLKPDPAGRSTLARGLKRAQEAAQDASVKQAVAQVVRQAAALGVQPAE</sequence>
<evidence type="ECO:0000256" key="4">
    <source>
        <dbReference type="ARBA" id="ARBA00022840"/>
    </source>
</evidence>
<keyword evidence="4 5" id="KW-0067">ATP-binding</keyword>
<dbReference type="PROSITE" id="PS50011">
    <property type="entry name" value="PROTEIN_KINASE_DOM"/>
    <property type="match status" value="1"/>
</dbReference>
<dbReference type="InterPro" id="IPR011009">
    <property type="entry name" value="Kinase-like_dom_sf"/>
</dbReference>
<dbReference type="Gene3D" id="1.10.510.10">
    <property type="entry name" value="Transferase(Phosphotransferase) domain 1"/>
    <property type="match status" value="1"/>
</dbReference>
<evidence type="ECO:0000313" key="7">
    <source>
        <dbReference type="EMBL" id="MCQ4163353.1"/>
    </source>
</evidence>
<dbReference type="Gene3D" id="1.25.40.10">
    <property type="entry name" value="Tetratricopeptide repeat domain"/>
    <property type="match status" value="1"/>
</dbReference>
<dbReference type="InterPro" id="IPR000719">
    <property type="entry name" value="Prot_kinase_dom"/>
</dbReference>
<evidence type="ECO:0000259" key="6">
    <source>
        <dbReference type="PROSITE" id="PS50011"/>
    </source>
</evidence>
<keyword evidence="2 5" id="KW-0547">Nucleotide-binding</keyword>
<reference evidence="7" key="1">
    <citation type="submission" date="2022-07" db="EMBL/GenBank/DDBJ databases">
        <title>Tahibacter sp., a new gammaproteobacterium isolated from the silt sample collected at pig farm.</title>
        <authorList>
            <person name="Chen H."/>
        </authorList>
    </citation>
    <scope>NUCLEOTIDE SEQUENCE</scope>
    <source>
        <strain evidence="7">P2K</strain>
    </source>
</reference>
<proteinExistence type="predicted"/>
<evidence type="ECO:0000313" key="8">
    <source>
        <dbReference type="Proteomes" id="UP001165498"/>
    </source>
</evidence>
<dbReference type="InterPro" id="IPR008271">
    <property type="entry name" value="Ser/Thr_kinase_AS"/>
</dbReference>
<dbReference type="PROSITE" id="PS00108">
    <property type="entry name" value="PROTEIN_KINASE_ST"/>
    <property type="match status" value="1"/>
</dbReference>
<accession>A0ABT1QN88</accession>
<feature type="binding site" evidence="5">
    <location>
        <position position="109"/>
    </location>
    <ligand>
        <name>ATP</name>
        <dbReference type="ChEBI" id="CHEBI:30616"/>
    </ligand>
</feature>
<dbReference type="SMART" id="SM00220">
    <property type="entry name" value="S_TKc"/>
    <property type="match status" value="1"/>
</dbReference>
<dbReference type="Proteomes" id="UP001165498">
    <property type="component" value="Unassembled WGS sequence"/>
</dbReference>
<keyword evidence="8" id="KW-1185">Reference proteome</keyword>
<gene>
    <name evidence="7" type="ORF">NM961_01390</name>
</gene>
<evidence type="ECO:0000256" key="2">
    <source>
        <dbReference type="ARBA" id="ARBA00022741"/>
    </source>
</evidence>
<protein>
    <submittedName>
        <fullName evidence="7">Protein kinase</fullName>
    </submittedName>
</protein>
<dbReference type="PROSITE" id="PS00107">
    <property type="entry name" value="PROTEIN_KINASE_ATP"/>
    <property type="match status" value="1"/>
</dbReference>
<dbReference type="RefSeq" id="WP_255910443.1">
    <property type="nucleotide sequence ID" value="NZ_JANFQO010000001.1"/>
</dbReference>
<organism evidence="7 8">
    <name type="scientific">Tahibacter harae</name>
    <dbReference type="NCBI Taxonomy" id="2963937"/>
    <lineage>
        <taxon>Bacteria</taxon>
        <taxon>Pseudomonadati</taxon>
        <taxon>Pseudomonadota</taxon>
        <taxon>Gammaproteobacteria</taxon>
        <taxon>Lysobacterales</taxon>
        <taxon>Rhodanobacteraceae</taxon>
        <taxon>Tahibacter</taxon>
    </lineage>
</organism>
<feature type="domain" description="Protein kinase" evidence="6">
    <location>
        <begin position="78"/>
        <end position="360"/>
    </location>
</feature>
<dbReference type="Gene3D" id="3.30.200.20">
    <property type="entry name" value="Phosphorylase Kinase, domain 1"/>
    <property type="match status" value="1"/>
</dbReference>
<comment type="caution">
    <text evidence="7">The sequence shown here is derived from an EMBL/GenBank/DDBJ whole genome shotgun (WGS) entry which is preliminary data.</text>
</comment>
<keyword evidence="3 7" id="KW-0418">Kinase</keyword>
<dbReference type="PANTHER" id="PTHR43289:SF34">
    <property type="entry name" value="SERINE_THREONINE-PROTEIN KINASE YBDM-RELATED"/>
    <property type="match status" value="1"/>
</dbReference>
<evidence type="ECO:0000256" key="5">
    <source>
        <dbReference type="PROSITE-ProRule" id="PRU10141"/>
    </source>
</evidence>
<dbReference type="CDD" id="cd14014">
    <property type="entry name" value="STKc_PknB_like"/>
    <property type="match status" value="1"/>
</dbReference>
<name>A0ABT1QN88_9GAMM</name>
<dbReference type="SUPFAM" id="SSF48452">
    <property type="entry name" value="TPR-like"/>
    <property type="match status" value="1"/>
</dbReference>
<keyword evidence="1" id="KW-0808">Transferase</keyword>
<evidence type="ECO:0000256" key="3">
    <source>
        <dbReference type="ARBA" id="ARBA00022777"/>
    </source>
</evidence>
<dbReference type="EMBL" id="JANFQO010000001">
    <property type="protein sequence ID" value="MCQ4163353.1"/>
    <property type="molecule type" value="Genomic_DNA"/>
</dbReference>
<dbReference type="PANTHER" id="PTHR43289">
    <property type="entry name" value="MITOGEN-ACTIVATED PROTEIN KINASE KINASE KINASE 20-RELATED"/>
    <property type="match status" value="1"/>
</dbReference>
<dbReference type="InterPro" id="IPR011990">
    <property type="entry name" value="TPR-like_helical_dom_sf"/>
</dbReference>